<dbReference type="Pfam" id="PF08282">
    <property type="entry name" value="Hydrolase_3"/>
    <property type="match status" value="1"/>
</dbReference>
<evidence type="ECO:0000313" key="1">
    <source>
        <dbReference type="EMBL" id="MDQ0214741.1"/>
    </source>
</evidence>
<proteinExistence type="predicted"/>
<accession>A0AAJ1WK46</accession>
<name>A0AAJ1WK46_9BACI</name>
<dbReference type="RefSeq" id="WP_307256728.1">
    <property type="nucleotide sequence ID" value="NZ_JAUSUC010000010.1"/>
</dbReference>
<dbReference type="Gene3D" id="3.30.1240.10">
    <property type="match status" value="1"/>
</dbReference>
<dbReference type="InterPro" id="IPR006379">
    <property type="entry name" value="HAD-SF_hydro_IIB"/>
</dbReference>
<dbReference type="EMBL" id="JAUSUC010000010">
    <property type="protein sequence ID" value="MDQ0214741.1"/>
    <property type="molecule type" value="Genomic_DNA"/>
</dbReference>
<dbReference type="Gene3D" id="3.40.50.1000">
    <property type="entry name" value="HAD superfamily/HAD-like"/>
    <property type="match status" value="1"/>
</dbReference>
<dbReference type="GO" id="GO:0016791">
    <property type="term" value="F:phosphatase activity"/>
    <property type="evidence" value="ECO:0007669"/>
    <property type="project" value="TreeGrafter"/>
</dbReference>
<evidence type="ECO:0000313" key="2">
    <source>
        <dbReference type="Proteomes" id="UP001237207"/>
    </source>
</evidence>
<dbReference type="InterPro" id="IPR023214">
    <property type="entry name" value="HAD_sf"/>
</dbReference>
<gene>
    <name evidence="1" type="ORF">J2S13_001138</name>
</gene>
<dbReference type="AlphaFoldDB" id="A0AAJ1WK46"/>
<dbReference type="InterPro" id="IPR036412">
    <property type="entry name" value="HAD-like_sf"/>
</dbReference>
<dbReference type="SUPFAM" id="SSF56784">
    <property type="entry name" value="HAD-like"/>
    <property type="match status" value="1"/>
</dbReference>
<dbReference type="Proteomes" id="UP001237207">
    <property type="component" value="Unassembled WGS sequence"/>
</dbReference>
<reference evidence="1" key="1">
    <citation type="submission" date="2023-07" db="EMBL/GenBank/DDBJ databases">
        <title>Genomic Encyclopedia of Type Strains, Phase IV (KMG-IV): sequencing the most valuable type-strain genomes for metagenomic binning, comparative biology and taxonomic classification.</title>
        <authorList>
            <person name="Goeker M."/>
        </authorList>
    </citation>
    <scope>NUCLEOTIDE SEQUENCE</scope>
    <source>
        <strain evidence="1">DSM 23947</strain>
    </source>
</reference>
<organism evidence="1 2">
    <name type="scientific">Oikeobacillus pervagus</name>
    <dbReference type="NCBI Taxonomy" id="1325931"/>
    <lineage>
        <taxon>Bacteria</taxon>
        <taxon>Bacillati</taxon>
        <taxon>Bacillota</taxon>
        <taxon>Bacilli</taxon>
        <taxon>Bacillales</taxon>
        <taxon>Bacillaceae</taxon>
        <taxon>Oikeobacillus</taxon>
    </lineage>
</organism>
<dbReference type="NCBIfam" id="TIGR01484">
    <property type="entry name" value="HAD-SF-IIB"/>
    <property type="match status" value="1"/>
</dbReference>
<dbReference type="NCBIfam" id="TIGR00099">
    <property type="entry name" value="Cof-subfamily"/>
    <property type="match status" value="1"/>
</dbReference>
<dbReference type="CDD" id="cd07516">
    <property type="entry name" value="HAD_Pase"/>
    <property type="match status" value="1"/>
</dbReference>
<dbReference type="PANTHER" id="PTHR10000">
    <property type="entry name" value="PHOSPHOSERINE PHOSPHATASE"/>
    <property type="match status" value="1"/>
</dbReference>
<keyword evidence="2" id="KW-1185">Reference proteome</keyword>
<sequence length="289" mass="32903">MVYRLLAVNIDGTLVQDNGRIHKLTKEAIRYVQNKGIYIGLISSRHYHSVKKIAKSLKADSIIISHQGAFTASQVDKPVFVKRINEEITFDLVRFLESFYCQIRLVHDDFSISNKVKSPDSLIGKTIWQRTSRNFYAQYFVDSLSDHIEKDPVSPPKIEVNFDNTSDLLDAKKAMEGMYDEVDIILTENLKFDIVPRGVSKLNGLINICEKIGIQMNEIVMIGSGVDDIPLIKKAGLGVAMGNAPDEVKRQADWVTRSNQDHGVSYVVKELFRRQQPIRFLQKMNMIDK</sequence>
<protein>
    <submittedName>
        <fullName evidence="1">Cof subfamily protein (Haloacid dehalogenase superfamily)</fullName>
    </submittedName>
</protein>
<dbReference type="GO" id="GO:0005829">
    <property type="term" value="C:cytosol"/>
    <property type="evidence" value="ECO:0007669"/>
    <property type="project" value="TreeGrafter"/>
</dbReference>
<comment type="caution">
    <text evidence="1">The sequence shown here is derived from an EMBL/GenBank/DDBJ whole genome shotgun (WGS) entry which is preliminary data.</text>
</comment>
<dbReference type="PANTHER" id="PTHR10000:SF50">
    <property type="entry name" value="STRESS RESPONSE PROTEIN YHAX"/>
    <property type="match status" value="1"/>
</dbReference>
<dbReference type="GO" id="GO:0000287">
    <property type="term" value="F:magnesium ion binding"/>
    <property type="evidence" value="ECO:0007669"/>
    <property type="project" value="TreeGrafter"/>
</dbReference>
<dbReference type="InterPro" id="IPR000150">
    <property type="entry name" value="Cof"/>
</dbReference>